<gene>
    <name evidence="2" type="ORF">JI435_000570</name>
</gene>
<sequence>MTTSKYTDRRNELIDEVCKYIAGYNKPSGFKRDRSETAASDSTPKRAKKAAPLTPLQPHSDSFSRKMGSNRKLLLTDLTPSKVSAH</sequence>
<dbReference type="VEuPathDB" id="FungiDB:JI435_000570"/>
<dbReference type="RefSeq" id="XP_001790754.1">
    <property type="nucleotide sequence ID" value="XM_001790702.1"/>
</dbReference>
<reference evidence="3" key="1">
    <citation type="journal article" date="2021" name="BMC Genomics">
        <title>Chromosome-level genome assembly and manually-curated proteome of model necrotroph Parastagonospora nodorum Sn15 reveals a genome-wide trove of candidate effector homologs, and redundancy of virulence-related functions within an accessory chromosome.</title>
        <authorList>
            <person name="Bertazzoni S."/>
            <person name="Jones D.A.B."/>
            <person name="Phan H.T."/>
            <person name="Tan K.-C."/>
            <person name="Hane J.K."/>
        </authorList>
    </citation>
    <scope>NUCLEOTIDE SEQUENCE [LARGE SCALE GENOMIC DNA]</scope>
    <source>
        <strain evidence="3">SN15 / ATCC MYA-4574 / FGSC 10173)</strain>
    </source>
</reference>
<feature type="region of interest" description="Disordered" evidence="1">
    <location>
        <begin position="25"/>
        <end position="86"/>
    </location>
</feature>
<dbReference type="AlphaFoldDB" id="A0A7U2EPF3"/>
<proteinExistence type="predicted"/>
<protein>
    <submittedName>
        <fullName evidence="2">Uncharacterized protein</fullName>
    </submittedName>
</protein>
<evidence type="ECO:0000313" key="2">
    <source>
        <dbReference type="EMBL" id="QRC90542.1"/>
    </source>
</evidence>
<evidence type="ECO:0000313" key="3">
    <source>
        <dbReference type="Proteomes" id="UP000663193"/>
    </source>
</evidence>
<name>A0A7U2EPF3_PHANO</name>
<evidence type="ECO:0000256" key="1">
    <source>
        <dbReference type="SAM" id="MobiDB-lite"/>
    </source>
</evidence>
<keyword evidence="3" id="KW-1185">Reference proteome</keyword>
<dbReference type="Proteomes" id="UP000663193">
    <property type="component" value="Chromosome 1"/>
</dbReference>
<accession>A0A7U2EPF3</accession>
<dbReference type="EMBL" id="CP069023">
    <property type="protein sequence ID" value="QRC90542.1"/>
    <property type="molecule type" value="Genomic_DNA"/>
</dbReference>
<dbReference type="KEGG" id="pno:SNOG_00057"/>
<organism evidence="2 3">
    <name type="scientific">Phaeosphaeria nodorum (strain SN15 / ATCC MYA-4574 / FGSC 10173)</name>
    <name type="common">Glume blotch fungus</name>
    <name type="synonym">Parastagonospora nodorum</name>
    <dbReference type="NCBI Taxonomy" id="321614"/>
    <lineage>
        <taxon>Eukaryota</taxon>
        <taxon>Fungi</taxon>
        <taxon>Dikarya</taxon>
        <taxon>Ascomycota</taxon>
        <taxon>Pezizomycotina</taxon>
        <taxon>Dothideomycetes</taxon>
        <taxon>Pleosporomycetidae</taxon>
        <taxon>Pleosporales</taxon>
        <taxon>Pleosporineae</taxon>
        <taxon>Phaeosphaeriaceae</taxon>
        <taxon>Parastagonospora</taxon>
    </lineage>
</organism>